<proteinExistence type="predicted"/>
<organism evidence="2 3">
    <name type="scientific">Sphingomonas psychrotolerans</name>
    <dbReference type="NCBI Taxonomy" id="1327635"/>
    <lineage>
        <taxon>Bacteria</taxon>
        <taxon>Pseudomonadati</taxon>
        <taxon>Pseudomonadota</taxon>
        <taxon>Alphaproteobacteria</taxon>
        <taxon>Sphingomonadales</taxon>
        <taxon>Sphingomonadaceae</taxon>
        <taxon>Sphingomonas</taxon>
    </lineage>
</organism>
<dbReference type="EMBL" id="CP024923">
    <property type="protein sequence ID" value="ATY32744.1"/>
    <property type="molecule type" value="Genomic_DNA"/>
</dbReference>
<accession>A0A2K8MIC0</accession>
<dbReference type="OrthoDB" id="9909188at2"/>
<evidence type="ECO:0000256" key="1">
    <source>
        <dbReference type="SAM" id="SignalP"/>
    </source>
</evidence>
<dbReference type="RefSeq" id="WP_100282551.1">
    <property type="nucleotide sequence ID" value="NZ_CP024923.1"/>
</dbReference>
<feature type="chain" id="PRO_5014849479" evidence="1">
    <location>
        <begin position="21"/>
        <end position="137"/>
    </location>
</feature>
<reference evidence="2 3" key="1">
    <citation type="submission" date="2017-11" db="EMBL/GenBank/DDBJ databases">
        <title>Complete genome sequence of Sphingomonas sp. Strain Cra20, a psychrotolerant potential plant growth promoting rhizobacteria.</title>
        <authorList>
            <person name="Luo Y."/>
        </authorList>
    </citation>
    <scope>NUCLEOTIDE SEQUENCE [LARGE SCALE GENOMIC DNA]</scope>
    <source>
        <strain evidence="2 3">Cra20</strain>
    </source>
</reference>
<dbReference type="SUPFAM" id="SSF109747">
    <property type="entry name" value="Glycogen synthesis protein GlgS"/>
    <property type="match status" value="1"/>
</dbReference>
<dbReference type="InterPro" id="IPR036295">
    <property type="entry name" value="GlgS_sf"/>
</dbReference>
<keyword evidence="1" id="KW-0732">Signal</keyword>
<sequence>MKFFLLPLCATILMAGPAAADDPCPKFSPGDAYPWQTSEKMPGDFWADAVVDVDAKGAPVGCRTGAGNMKREQRFWYCNAIMKDARYPPVIKDGVAVPFKVKTVLVVPGRKHRDADKAARKRFFADHPEERTVCYPG</sequence>
<dbReference type="KEGG" id="sphc:CVN68_12795"/>
<protein>
    <submittedName>
        <fullName evidence="2">Uncharacterized protein</fullName>
    </submittedName>
</protein>
<gene>
    <name evidence="2" type="ORF">CVN68_12795</name>
</gene>
<dbReference type="Proteomes" id="UP000229081">
    <property type="component" value="Chromosome"/>
</dbReference>
<evidence type="ECO:0000313" key="2">
    <source>
        <dbReference type="EMBL" id="ATY32744.1"/>
    </source>
</evidence>
<dbReference type="AlphaFoldDB" id="A0A2K8MIC0"/>
<keyword evidence="3" id="KW-1185">Reference proteome</keyword>
<name>A0A2K8MIC0_9SPHN</name>
<evidence type="ECO:0000313" key="3">
    <source>
        <dbReference type="Proteomes" id="UP000229081"/>
    </source>
</evidence>
<feature type="signal peptide" evidence="1">
    <location>
        <begin position="1"/>
        <end position="20"/>
    </location>
</feature>